<evidence type="ECO:0000256" key="1">
    <source>
        <dbReference type="SAM" id="MobiDB-lite"/>
    </source>
</evidence>
<evidence type="ECO:0000313" key="2">
    <source>
        <dbReference type="EMBL" id="TBO54521.1"/>
    </source>
</evidence>
<protein>
    <submittedName>
        <fullName evidence="2">Phosphoesterase</fullName>
    </submittedName>
</protein>
<organism evidence="2 3">
    <name type="scientific">Streptomyces kasugaensis</name>
    <dbReference type="NCBI Taxonomy" id="1946"/>
    <lineage>
        <taxon>Bacteria</taxon>
        <taxon>Bacillati</taxon>
        <taxon>Actinomycetota</taxon>
        <taxon>Actinomycetes</taxon>
        <taxon>Kitasatosporales</taxon>
        <taxon>Streptomycetaceae</taxon>
        <taxon>Streptomyces</taxon>
    </lineage>
</organism>
<evidence type="ECO:0000313" key="3">
    <source>
        <dbReference type="Proteomes" id="UP000292452"/>
    </source>
</evidence>
<comment type="caution">
    <text evidence="2">The sequence shown here is derived from an EMBL/GenBank/DDBJ whole genome shotgun (WGS) entry which is preliminary data.</text>
</comment>
<proteinExistence type="predicted"/>
<feature type="non-terminal residue" evidence="2">
    <location>
        <position position="28"/>
    </location>
</feature>
<keyword evidence="3" id="KW-1185">Reference proteome</keyword>
<reference evidence="2 3" key="1">
    <citation type="submission" date="2019-02" db="EMBL/GenBank/DDBJ databases">
        <title>Draft Genome Sequence of Streptomyces sp. AM-2504, identified by 16S rRNA comparative analysis as a Streptomyces Kasugaensis strain.</title>
        <authorList>
            <person name="Napolioni V."/>
            <person name="Giuliodori A.M."/>
            <person name="Spurio R."/>
            <person name="Fabbretti A."/>
        </authorList>
    </citation>
    <scope>NUCLEOTIDE SEQUENCE [LARGE SCALE GENOMIC DNA]</scope>
    <source>
        <strain evidence="2 3">AM-2504</strain>
    </source>
</reference>
<feature type="region of interest" description="Disordered" evidence="1">
    <location>
        <begin position="1"/>
        <end position="28"/>
    </location>
</feature>
<dbReference type="EMBL" id="SIXH01000838">
    <property type="protein sequence ID" value="TBO54521.1"/>
    <property type="molecule type" value="Genomic_DNA"/>
</dbReference>
<feature type="compositionally biased region" description="Basic residues" evidence="1">
    <location>
        <begin position="18"/>
        <end position="28"/>
    </location>
</feature>
<gene>
    <name evidence="2" type="ORF">EYS09_38085</name>
</gene>
<name>A0A4V6MTY3_STRKA</name>
<sequence>MRETPRPQGTAGDARSALPRHRPGRALA</sequence>
<dbReference type="AlphaFoldDB" id="A0A4V6MTY3"/>
<dbReference type="Proteomes" id="UP000292452">
    <property type="component" value="Unassembled WGS sequence"/>
</dbReference>
<accession>A0A4V6MTY3</accession>